<accession>A0A2P5XQ99</accession>
<dbReference type="EMBL" id="KZ664446">
    <property type="protein sequence ID" value="PPS05516.1"/>
    <property type="molecule type" value="Genomic_DNA"/>
</dbReference>
<proteinExistence type="predicted"/>
<organism evidence="2 3">
    <name type="scientific">Gossypium barbadense</name>
    <name type="common">Sea Island cotton</name>
    <name type="synonym">Hibiscus barbadensis</name>
    <dbReference type="NCBI Taxonomy" id="3634"/>
    <lineage>
        <taxon>Eukaryota</taxon>
        <taxon>Viridiplantae</taxon>
        <taxon>Streptophyta</taxon>
        <taxon>Embryophyta</taxon>
        <taxon>Tracheophyta</taxon>
        <taxon>Spermatophyta</taxon>
        <taxon>Magnoliopsida</taxon>
        <taxon>eudicotyledons</taxon>
        <taxon>Gunneridae</taxon>
        <taxon>Pentapetalae</taxon>
        <taxon>rosids</taxon>
        <taxon>malvids</taxon>
        <taxon>Malvales</taxon>
        <taxon>Malvaceae</taxon>
        <taxon>Malvoideae</taxon>
        <taxon>Gossypium</taxon>
    </lineage>
</organism>
<feature type="region of interest" description="Disordered" evidence="1">
    <location>
        <begin position="50"/>
        <end position="72"/>
    </location>
</feature>
<evidence type="ECO:0000256" key="1">
    <source>
        <dbReference type="SAM" id="MobiDB-lite"/>
    </source>
</evidence>
<evidence type="ECO:0000313" key="2">
    <source>
        <dbReference type="EMBL" id="PPS05516.1"/>
    </source>
</evidence>
<sequence>MNPHTFSTLFVRCAHLVGYLSSSCHKFYPIFHPITNLKQYRRGAYARVQPGSSSHKRLRAKRGSYSTEESSGNRLVCHRRGKKSVLYEREVTLPSLISYLEVQMGIVTLEDLTPFPNVVLKCPLPALSTLLPYQTLQAQGQLSLPLAEH</sequence>
<reference evidence="2 3" key="1">
    <citation type="submission" date="2015-01" db="EMBL/GenBank/DDBJ databases">
        <title>Genome of allotetraploid Gossypium barbadense reveals genomic plasticity and fiber elongation in cotton evolution.</title>
        <authorList>
            <person name="Chen X."/>
            <person name="Liu X."/>
            <person name="Zhao B."/>
            <person name="Zheng H."/>
            <person name="Hu Y."/>
            <person name="Lu G."/>
            <person name="Yang C."/>
            <person name="Chen J."/>
            <person name="Shan C."/>
            <person name="Zhang L."/>
            <person name="Zhou Y."/>
            <person name="Wang L."/>
            <person name="Guo W."/>
            <person name="Bai Y."/>
            <person name="Ruan J."/>
            <person name="Shangguan X."/>
            <person name="Mao Y."/>
            <person name="Jiang J."/>
            <person name="Zhu Y."/>
            <person name="Lei J."/>
            <person name="Kang H."/>
            <person name="Chen S."/>
            <person name="He X."/>
            <person name="Wang R."/>
            <person name="Wang Y."/>
            <person name="Chen J."/>
            <person name="Wang L."/>
            <person name="Yu S."/>
            <person name="Wang B."/>
            <person name="Wei J."/>
            <person name="Song S."/>
            <person name="Lu X."/>
            <person name="Gao Z."/>
            <person name="Gu W."/>
            <person name="Deng X."/>
            <person name="Ma D."/>
            <person name="Wang S."/>
            <person name="Liang W."/>
            <person name="Fang L."/>
            <person name="Cai C."/>
            <person name="Zhu X."/>
            <person name="Zhou B."/>
            <person name="Zhang Y."/>
            <person name="Chen Z."/>
            <person name="Xu S."/>
            <person name="Zhu R."/>
            <person name="Wang S."/>
            <person name="Zhang T."/>
            <person name="Zhao G."/>
        </authorList>
    </citation>
    <scope>NUCLEOTIDE SEQUENCE [LARGE SCALE GENOMIC DNA]</scope>
    <source>
        <strain evidence="3">cv. Xinhai21</strain>
        <tissue evidence="2">Leaf</tissue>
    </source>
</reference>
<protein>
    <submittedName>
        <fullName evidence="2">Uncharacterized protein</fullName>
    </submittedName>
</protein>
<name>A0A2P5XQ99_GOSBA</name>
<gene>
    <name evidence="2" type="ORF">GOBAR_AA15128</name>
</gene>
<dbReference type="AlphaFoldDB" id="A0A2P5XQ99"/>
<dbReference type="Proteomes" id="UP000239757">
    <property type="component" value="Unassembled WGS sequence"/>
</dbReference>
<evidence type="ECO:0000313" key="3">
    <source>
        <dbReference type="Proteomes" id="UP000239757"/>
    </source>
</evidence>